<evidence type="ECO:0000256" key="6">
    <source>
        <dbReference type="SAM" id="SignalP"/>
    </source>
</evidence>
<keyword evidence="3" id="KW-0798">TonB box</keyword>
<evidence type="ECO:0000313" key="8">
    <source>
        <dbReference type="EMBL" id="MFC0588640.1"/>
    </source>
</evidence>
<dbReference type="SUPFAM" id="SSF56935">
    <property type="entry name" value="Porins"/>
    <property type="match status" value="1"/>
</dbReference>
<dbReference type="PROSITE" id="PS01156">
    <property type="entry name" value="TONB_DEPENDENT_REC_2"/>
    <property type="match status" value="1"/>
</dbReference>
<feature type="chain" id="PRO_5045612454" evidence="6">
    <location>
        <begin position="25"/>
        <end position="916"/>
    </location>
</feature>
<evidence type="ECO:0000256" key="4">
    <source>
        <dbReference type="ARBA" id="ARBA00023136"/>
    </source>
</evidence>
<dbReference type="Pfam" id="PF07715">
    <property type="entry name" value="Plug"/>
    <property type="match status" value="1"/>
</dbReference>
<dbReference type="PANTHER" id="PTHR40980">
    <property type="entry name" value="PLUG DOMAIN-CONTAINING PROTEIN"/>
    <property type="match status" value="1"/>
</dbReference>
<evidence type="ECO:0000256" key="5">
    <source>
        <dbReference type="ARBA" id="ARBA00023237"/>
    </source>
</evidence>
<keyword evidence="2 6" id="KW-0732">Signal</keyword>
<name>A0ABV6PFQ4_9SPHN</name>
<dbReference type="InterPro" id="IPR010104">
    <property type="entry name" value="TonB_rcpt_bac"/>
</dbReference>
<protein>
    <submittedName>
        <fullName evidence="8">TonB-dependent receptor</fullName>
    </submittedName>
</protein>
<dbReference type="PANTHER" id="PTHR40980:SF3">
    <property type="entry name" value="TONB-DEPENDENT RECEPTOR-LIKE BETA-BARREL DOMAIN-CONTAINING PROTEIN"/>
    <property type="match status" value="1"/>
</dbReference>
<evidence type="ECO:0000256" key="3">
    <source>
        <dbReference type="ARBA" id="ARBA00023077"/>
    </source>
</evidence>
<evidence type="ECO:0000256" key="2">
    <source>
        <dbReference type="ARBA" id="ARBA00022729"/>
    </source>
</evidence>
<keyword evidence="8" id="KW-0675">Receptor</keyword>
<dbReference type="InterPro" id="IPR010917">
    <property type="entry name" value="TonB_rcpt_CS"/>
</dbReference>
<feature type="signal peptide" evidence="6">
    <location>
        <begin position="1"/>
        <end position="24"/>
    </location>
</feature>
<dbReference type="InterPro" id="IPR012910">
    <property type="entry name" value="Plug_dom"/>
</dbReference>
<dbReference type="InterPro" id="IPR036942">
    <property type="entry name" value="Beta-barrel_TonB_sf"/>
</dbReference>
<evidence type="ECO:0000259" key="7">
    <source>
        <dbReference type="Pfam" id="PF07715"/>
    </source>
</evidence>
<evidence type="ECO:0000313" key="9">
    <source>
        <dbReference type="Proteomes" id="UP001589943"/>
    </source>
</evidence>
<dbReference type="Gene3D" id="2.40.170.20">
    <property type="entry name" value="TonB-dependent receptor, beta-barrel domain"/>
    <property type="match status" value="1"/>
</dbReference>
<comment type="subcellular location">
    <subcellularLocation>
        <location evidence="1">Cell outer membrane</location>
    </subcellularLocation>
</comment>
<dbReference type="Proteomes" id="UP001589943">
    <property type="component" value="Unassembled WGS sequence"/>
</dbReference>
<dbReference type="NCBIfam" id="TIGR01782">
    <property type="entry name" value="TonB-Xanth-Caul"/>
    <property type="match status" value="1"/>
</dbReference>
<dbReference type="Gene3D" id="2.170.130.10">
    <property type="entry name" value="TonB-dependent receptor, plug domain"/>
    <property type="match status" value="1"/>
</dbReference>
<organism evidence="8 9">
    <name type="scientific">Novosphingobium aquiterrae</name>
    <dbReference type="NCBI Taxonomy" id="624388"/>
    <lineage>
        <taxon>Bacteria</taxon>
        <taxon>Pseudomonadati</taxon>
        <taxon>Pseudomonadota</taxon>
        <taxon>Alphaproteobacteria</taxon>
        <taxon>Sphingomonadales</taxon>
        <taxon>Sphingomonadaceae</taxon>
        <taxon>Novosphingobium</taxon>
    </lineage>
</organism>
<dbReference type="EMBL" id="JBHLTL010000001">
    <property type="protein sequence ID" value="MFC0588640.1"/>
    <property type="molecule type" value="Genomic_DNA"/>
</dbReference>
<keyword evidence="4" id="KW-0472">Membrane</keyword>
<feature type="domain" description="TonB-dependent receptor plug" evidence="7">
    <location>
        <begin position="65"/>
        <end position="164"/>
    </location>
</feature>
<keyword evidence="5" id="KW-0998">Cell outer membrane</keyword>
<dbReference type="RefSeq" id="WP_379480135.1">
    <property type="nucleotide sequence ID" value="NZ_JBHLTL010000001.1"/>
</dbReference>
<accession>A0ABV6PFQ4</accession>
<dbReference type="CDD" id="cd01347">
    <property type="entry name" value="ligand_gated_channel"/>
    <property type="match status" value="1"/>
</dbReference>
<gene>
    <name evidence="8" type="ORF">ACFFF7_04380</name>
</gene>
<proteinExistence type="predicted"/>
<sequence length="916" mass="98610">MALRTRIRGSLGVSAIALTVSAFALPAAALAQDAAAPAADDTAAEGQEIVVTGFRAALQSATANKKRTETVVESVNAEDIGKLPDNSIGESIARLPGLAAQRSNGRANIISIRGFGPDFSTTTLNGREQTTTNDSRAVEFDQFPSEILSGVDVYKTSQADHTAGGLVGSINMRTIRPLDAGKRVIAIGARGTVVDQKVIPTVTNKGYRVFATYVDQFADDTMGIALSAAYSDEPYQTHDWNAWGYGGYGPSGSNQYGISGVKTWEEASRLKRLGLNGTFQAKLSDQLTFTVDGFYSRFNEKLDQKGFEMPILCCGSTVTGFTPGTIANYNIGGSSVPIGLVTAATWTGRPIIENYATDNKNDTYSFAGNLKWDNDNGTRALFDVSWSRTDRYQDRLETIAGLGRNLPTTDDAGNPLPVSSYGGTFGYTLTSNNALLFSSDFNGVSPALVLTDVQGWSGPTNQAGYDKIRKSRDDLKELRAEIEQDIGGFIKSIKVGVDHVYRKKNLTQDEATLTPPTGVNGAVIPANLLLAPVNLSRGFGPILSWDPRTLVPNNVLLYVPNNFGNSQAYRISEDVWTPYAMASLDADLGNGNSLTGNIGVQAVHTTVNSFGAVNGTLTDKYWMVLPSLNLNFRSPDDLVVRFAASEQIMRARLPDMNNTVNFNRNVLLNIYQGGGGNPKLRPYKATALDLSVEKYFGNKGYIALQMYYKHLNRYIDPSGVDLAYDYSGYPVPSGIQPPTPIGTFSGPVNTKGGWIMGAELAGTLPFDVFTSALSGFGITGGLGYTETKAFNSAGGTSAIPGYSKWVGNLTAFYENSGFNVRGSMRYRSGFLGDFALFSGGLDRQAVLSETVYDAQIGYDFPKDSALGGLSVFLQGQNLTNERQATLAEINGAGVQDAWLKYQTYGRRYLAGFTYKF</sequence>
<keyword evidence="9" id="KW-1185">Reference proteome</keyword>
<evidence type="ECO:0000256" key="1">
    <source>
        <dbReference type="ARBA" id="ARBA00004442"/>
    </source>
</evidence>
<dbReference type="InterPro" id="IPR037066">
    <property type="entry name" value="Plug_dom_sf"/>
</dbReference>
<reference evidence="8 9" key="1">
    <citation type="submission" date="2024-09" db="EMBL/GenBank/DDBJ databases">
        <authorList>
            <person name="Sun Q."/>
            <person name="Mori K."/>
        </authorList>
    </citation>
    <scope>NUCLEOTIDE SEQUENCE [LARGE SCALE GENOMIC DNA]</scope>
    <source>
        <strain evidence="8 9">NCAIM B.02537</strain>
    </source>
</reference>
<comment type="caution">
    <text evidence="8">The sequence shown here is derived from an EMBL/GenBank/DDBJ whole genome shotgun (WGS) entry which is preliminary data.</text>
</comment>